<reference evidence="8 9" key="1">
    <citation type="submission" date="2015-08" db="EMBL/GenBank/DDBJ databases">
        <authorList>
            <person name="Babu N.S."/>
            <person name="Beckwith C.J."/>
            <person name="Beseler K.G."/>
            <person name="Brison A."/>
            <person name="Carone J.V."/>
            <person name="Caskin T.P."/>
            <person name="Diamond M."/>
            <person name="Durham M.E."/>
            <person name="Foxe J.M."/>
            <person name="Go M."/>
            <person name="Henderson B.A."/>
            <person name="Jones I.B."/>
            <person name="McGettigan J.A."/>
            <person name="Micheletti S.J."/>
            <person name="Nasrallah M.E."/>
            <person name="Ortiz D."/>
            <person name="Piller C.R."/>
            <person name="Privatt S.R."/>
            <person name="Schneider S.L."/>
            <person name="Sharp S."/>
            <person name="Smith T.C."/>
            <person name="Stanton J.D."/>
            <person name="Ullery H.E."/>
            <person name="Wilson R.J."/>
            <person name="Serrano M.G."/>
            <person name="Buck G."/>
            <person name="Lee V."/>
            <person name="Wang Y."/>
            <person name="Carvalho R."/>
            <person name="Voegtly L."/>
            <person name="Shi R."/>
            <person name="Duckworth R."/>
            <person name="Johnson A."/>
            <person name="Loviza R."/>
            <person name="Walstead R."/>
            <person name="Shah Z."/>
            <person name="Kiflezghi M."/>
            <person name="Wade K."/>
            <person name="Ball S.L."/>
            <person name="Bradley K.W."/>
            <person name="Asai D.J."/>
            <person name="Bowman C.A."/>
            <person name="Russell D.A."/>
            <person name="Pope W.H."/>
            <person name="Jacobs-Sera D."/>
            <person name="Hendrix R.W."/>
            <person name="Hatfull G.F."/>
        </authorList>
    </citation>
    <scope>NUCLEOTIDE SEQUENCE [LARGE SCALE GENOMIC DNA]</scope>
    <source>
        <strain evidence="8 9">DSM 27648</strain>
    </source>
</reference>
<keyword evidence="5" id="KW-0804">Transcription</keyword>
<dbReference type="PANTHER" id="PTHR43133">
    <property type="entry name" value="RNA POLYMERASE ECF-TYPE SIGMA FACTO"/>
    <property type="match status" value="1"/>
</dbReference>
<dbReference type="KEGG" id="llu:AKJ09_07107"/>
<dbReference type="Gene3D" id="1.10.10.10">
    <property type="entry name" value="Winged helix-like DNA-binding domain superfamily/Winged helix DNA-binding domain"/>
    <property type="match status" value="1"/>
</dbReference>
<dbReference type="InterPro" id="IPR007627">
    <property type="entry name" value="RNA_pol_sigma70_r2"/>
</dbReference>
<evidence type="ECO:0000256" key="5">
    <source>
        <dbReference type="ARBA" id="ARBA00023163"/>
    </source>
</evidence>
<evidence type="ECO:0000256" key="1">
    <source>
        <dbReference type="ARBA" id="ARBA00010641"/>
    </source>
</evidence>
<evidence type="ECO:0000313" key="9">
    <source>
        <dbReference type="Proteomes" id="UP000064967"/>
    </source>
</evidence>
<name>A0A0K1Q3Y8_9BACT</name>
<keyword evidence="2" id="KW-0805">Transcription regulation</keyword>
<dbReference type="Proteomes" id="UP000064967">
    <property type="component" value="Chromosome"/>
</dbReference>
<keyword evidence="9" id="KW-1185">Reference proteome</keyword>
<dbReference type="EMBL" id="CP012333">
    <property type="protein sequence ID" value="AKV00444.1"/>
    <property type="molecule type" value="Genomic_DNA"/>
</dbReference>
<feature type="domain" description="RNA polymerase sigma-70 region 2" evidence="6">
    <location>
        <begin position="10"/>
        <end position="76"/>
    </location>
</feature>
<proteinExistence type="inferred from homology"/>
<dbReference type="Pfam" id="PF08281">
    <property type="entry name" value="Sigma70_r4_2"/>
    <property type="match status" value="1"/>
</dbReference>
<dbReference type="SUPFAM" id="SSF88946">
    <property type="entry name" value="Sigma2 domain of RNA polymerase sigma factors"/>
    <property type="match status" value="1"/>
</dbReference>
<dbReference type="InterPro" id="IPR013249">
    <property type="entry name" value="RNA_pol_sigma70_r4_t2"/>
</dbReference>
<evidence type="ECO:0000313" key="8">
    <source>
        <dbReference type="EMBL" id="AKV00444.1"/>
    </source>
</evidence>
<dbReference type="InterPro" id="IPR014284">
    <property type="entry name" value="RNA_pol_sigma-70_dom"/>
</dbReference>
<dbReference type="InterPro" id="IPR013324">
    <property type="entry name" value="RNA_pol_sigma_r3/r4-like"/>
</dbReference>
<dbReference type="Gene3D" id="1.10.1740.10">
    <property type="match status" value="1"/>
</dbReference>
<dbReference type="GO" id="GO:0003677">
    <property type="term" value="F:DNA binding"/>
    <property type="evidence" value="ECO:0007669"/>
    <property type="project" value="UniProtKB-KW"/>
</dbReference>
<dbReference type="InterPro" id="IPR039425">
    <property type="entry name" value="RNA_pol_sigma-70-like"/>
</dbReference>
<sequence length="172" mass="19695">MSGPPDIAAIFREHGPYVYTVLRSLGVHAADVDDAFQEVFVVIHRKLPSYEDRGSLRAWVYGICVRLARRFRSRRGAAREVASDQLPEPVDPRTPAEHLSEQQARAIVNTILDDLDDDKRAIFVLFELEELTMNEVAQSLEIPLQTAYSRLRAAREAVEAGVRRYRMRKEFK</sequence>
<dbReference type="Pfam" id="PF04542">
    <property type="entry name" value="Sigma70_r2"/>
    <property type="match status" value="1"/>
</dbReference>
<dbReference type="NCBIfam" id="TIGR02937">
    <property type="entry name" value="sigma70-ECF"/>
    <property type="match status" value="1"/>
</dbReference>
<dbReference type="PANTHER" id="PTHR43133:SF8">
    <property type="entry name" value="RNA POLYMERASE SIGMA FACTOR HI_1459-RELATED"/>
    <property type="match status" value="1"/>
</dbReference>
<gene>
    <name evidence="8" type="ORF">AKJ09_07107</name>
</gene>
<dbReference type="AlphaFoldDB" id="A0A0K1Q3Y8"/>
<keyword evidence="3" id="KW-0731">Sigma factor</keyword>
<evidence type="ECO:0000259" key="6">
    <source>
        <dbReference type="Pfam" id="PF04542"/>
    </source>
</evidence>
<comment type="similarity">
    <text evidence="1">Belongs to the sigma-70 factor family. ECF subfamily.</text>
</comment>
<keyword evidence="4" id="KW-0238">DNA-binding</keyword>
<evidence type="ECO:0000256" key="2">
    <source>
        <dbReference type="ARBA" id="ARBA00023015"/>
    </source>
</evidence>
<dbReference type="STRING" id="1391654.AKJ09_07107"/>
<protein>
    <submittedName>
        <fullName evidence="8">RNA polymerase sigma factor RpoE</fullName>
    </submittedName>
</protein>
<dbReference type="SUPFAM" id="SSF88659">
    <property type="entry name" value="Sigma3 and sigma4 domains of RNA polymerase sigma factors"/>
    <property type="match status" value="1"/>
</dbReference>
<dbReference type="RefSeq" id="WP_240488660.1">
    <property type="nucleotide sequence ID" value="NZ_CP012333.1"/>
</dbReference>
<evidence type="ECO:0000256" key="4">
    <source>
        <dbReference type="ARBA" id="ARBA00023125"/>
    </source>
</evidence>
<dbReference type="GO" id="GO:0006352">
    <property type="term" value="P:DNA-templated transcription initiation"/>
    <property type="evidence" value="ECO:0007669"/>
    <property type="project" value="InterPro"/>
</dbReference>
<dbReference type="InterPro" id="IPR036388">
    <property type="entry name" value="WH-like_DNA-bd_sf"/>
</dbReference>
<evidence type="ECO:0000256" key="3">
    <source>
        <dbReference type="ARBA" id="ARBA00023082"/>
    </source>
</evidence>
<accession>A0A0K1Q3Y8</accession>
<evidence type="ECO:0000259" key="7">
    <source>
        <dbReference type="Pfam" id="PF08281"/>
    </source>
</evidence>
<organism evidence="8 9">
    <name type="scientific">Labilithrix luteola</name>
    <dbReference type="NCBI Taxonomy" id="1391654"/>
    <lineage>
        <taxon>Bacteria</taxon>
        <taxon>Pseudomonadati</taxon>
        <taxon>Myxococcota</taxon>
        <taxon>Polyangia</taxon>
        <taxon>Polyangiales</taxon>
        <taxon>Labilitrichaceae</taxon>
        <taxon>Labilithrix</taxon>
    </lineage>
</organism>
<dbReference type="InterPro" id="IPR013325">
    <property type="entry name" value="RNA_pol_sigma_r2"/>
</dbReference>
<feature type="domain" description="RNA polymerase sigma factor 70 region 4 type 2" evidence="7">
    <location>
        <begin position="108"/>
        <end position="157"/>
    </location>
</feature>
<dbReference type="GO" id="GO:0016987">
    <property type="term" value="F:sigma factor activity"/>
    <property type="evidence" value="ECO:0007669"/>
    <property type="project" value="UniProtKB-KW"/>
</dbReference>